<proteinExistence type="predicted"/>
<evidence type="ECO:0000313" key="1">
    <source>
        <dbReference type="EMBL" id="AFN37401.1"/>
    </source>
</evidence>
<dbReference type="EMBL" id="JN849462">
    <property type="protein sequence ID" value="AFN37401.1"/>
    <property type="molecule type" value="Genomic_DNA"/>
</dbReference>
<protein>
    <submittedName>
        <fullName evidence="1">Uncharacterized protein</fullName>
    </submittedName>
</protein>
<reference evidence="1 2" key="1">
    <citation type="journal article" date="2012" name="BMC Genomics">
        <title>Genome-wide characterization of vibrio phage phipp2 with unique arrangements of the mob-like genes.</title>
        <authorList>
            <person name="Lin Y.R."/>
            <person name="Lin C.S."/>
        </authorList>
    </citation>
    <scope>NUCLEOTIDE SEQUENCE [LARGE SCALE GENOMIC DNA]</scope>
</reference>
<sequence>MKLVTTTRTKHYVKNFDYIRMKSGEKCRIGHVVRTFSPKTKEPMFIIEDQYSGHTTQIKNTMWDYAISLNDEWHKVHFHWHDRDVNESNVLVYYKTKETVDELSVGDVLQLRTRRFKNKDYQYSDELYDATIVLMNRHQLVVSVSGKFVTFDTTSFQYDSYTADIDGKFVLDSGCSLRA</sequence>
<organism evidence="1 2">
    <name type="scientific">Vibrio phage phi-pp2</name>
    <dbReference type="NCBI Taxonomy" id="1204514"/>
    <lineage>
        <taxon>Viruses</taxon>
        <taxon>Duplodnaviria</taxon>
        <taxon>Heunggongvirae</taxon>
        <taxon>Uroviricota</taxon>
        <taxon>Caudoviricetes</taxon>
        <taxon>Pantevenvirales</taxon>
        <taxon>Straboviridae</taxon>
        <taxon>Schizotequatrovirus</taxon>
        <taxon>Schizotequatrovirus KVP40</taxon>
    </lineage>
</organism>
<dbReference type="Proteomes" id="UP000009015">
    <property type="component" value="Segment"/>
</dbReference>
<evidence type="ECO:0000313" key="2">
    <source>
        <dbReference type="Proteomes" id="UP000009015"/>
    </source>
</evidence>
<accession>I6XC81</accession>
<gene>
    <name evidence="1" type="ORF">pp2_168</name>
</gene>
<name>I6XC81_9CAUD</name>